<evidence type="ECO:0000313" key="1">
    <source>
        <dbReference type="EMBL" id="GET37291.1"/>
    </source>
</evidence>
<keyword evidence="2" id="KW-1185">Reference proteome</keyword>
<accession>A0AAV3X7P4</accession>
<dbReference type="AlphaFoldDB" id="A0AAV3X7P4"/>
<dbReference type="EMBL" id="BLAY01000026">
    <property type="protein sequence ID" value="GET37291.1"/>
    <property type="molecule type" value="Genomic_DNA"/>
</dbReference>
<comment type="caution">
    <text evidence="1">The sequence shown here is derived from an EMBL/GenBank/DDBJ whole genome shotgun (WGS) entry which is preliminary data.</text>
</comment>
<protein>
    <submittedName>
        <fullName evidence="1">Uncharacterized protein</fullName>
    </submittedName>
</protein>
<dbReference type="Proteomes" id="UP001050975">
    <property type="component" value="Unassembled WGS sequence"/>
</dbReference>
<name>A0AAV3X7P4_9CYAN</name>
<dbReference type="RefSeq" id="WP_226578514.1">
    <property type="nucleotide sequence ID" value="NZ_BLAY01000026.1"/>
</dbReference>
<proteinExistence type="predicted"/>
<dbReference type="Gene3D" id="2.160.20.160">
    <property type="match status" value="1"/>
</dbReference>
<organism evidence="1 2">
    <name type="scientific">Microseira wollei NIES-4236</name>
    <dbReference type="NCBI Taxonomy" id="2530354"/>
    <lineage>
        <taxon>Bacteria</taxon>
        <taxon>Bacillati</taxon>
        <taxon>Cyanobacteriota</taxon>
        <taxon>Cyanophyceae</taxon>
        <taxon>Oscillatoriophycideae</taxon>
        <taxon>Aerosakkonematales</taxon>
        <taxon>Aerosakkonemataceae</taxon>
        <taxon>Microseira</taxon>
    </lineage>
</organism>
<sequence>MPEAYTYPKGSVGSSPQATITATGIKNMGGIITSGKGNDTLSASATSSAATFAGVYGSSFASASPENQALAIAVINATAKASDQAIAIDNTGSGVIRTGTGDDTIEATAKASNKGIAIDNVTGWITTGDGNDTISAQATGSNSYGIFGGRIDMGQGDDRAIASSFAGGVNINMGEGKDFVQGFGDATVDGGKESDILSLGSYNRDSFKISFGANNGANFQLDGITMTTTGFEQFQFAGGVSYTYNQLMTA</sequence>
<gene>
    <name evidence="1" type="ORF">MiSe_20440</name>
</gene>
<reference evidence="1" key="1">
    <citation type="submission" date="2019-10" db="EMBL/GenBank/DDBJ databases">
        <title>Draft genome sequece of Microseira wollei NIES-4236.</title>
        <authorList>
            <person name="Yamaguchi H."/>
            <person name="Suzuki S."/>
            <person name="Kawachi M."/>
        </authorList>
    </citation>
    <scope>NUCLEOTIDE SEQUENCE</scope>
    <source>
        <strain evidence="1">NIES-4236</strain>
    </source>
</reference>
<evidence type="ECO:0000313" key="2">
    <source>
        <dbReference type="Proteomes" id="UP001050975"/>
    </source>
</evidence>